<feature type="transmembrane region" description="Helical" evidence="5">
    <location>
        <begin position="59"/>
        <end position="79"/>
    </location>
</feature>
<feature type="transmembrane region" description="Helical" evidence="5">
    <location>
        <begin position="340"/>
        <end position="359"/>
    </location>
</feature>
<dbReference type="PANTHER" id="PTHR37422:SF13">
    <property type="entry name" value="LIPOPOLYSACCHARIDE BIOSYNTHESIS PROTEIN PA4999-RELATED"/>
    <property type="match status" value="1"/>
</dbReference>
<protein>
    <recommendedName>
        <fullName evidence="6">O-antigen ligase-related domain-containing protein</fullName>
    </recommendedName>
</protein>
<evidence type="ECO:0000256" key="2">
    <source>
        <dbReference type="ARBA" id="ARBA00022692"/>
    </source>
</evidence>
<keyword evidence="8" id="KW-1185">Reference proteome</keyword>
<keyword evidence="4 5" id="KW-0472">Membrane</keyword>
<dbReference type="InterPro" id="IPR051533">
    <property type="entry name" value="WaaL-like"/>
</dbReference>
<dbReference type="PANTHER" id="PTHR37422">
    <property type="entry name" value="TEICHURONIC ACID BIOSYNTHESIS PROTEIN TUAE"/>
    <property type="match status" value="1"/>
</dbReference>
<reference evidence="7 8" key="1">
    <citation type="submission" date="2018-05" db="EMBL/GenBank/DDBJ databases">
        <title>Kurthia sibirica genome sequence.</title>
        <authorList>
            <person name="Maclea K.S."/>
            <person name="Goen A.E."/>
        </authorList>
    </citation>
    <scope>NUCLEOTIDE SEQUENCE [LARGE SCALE GENOMIC DNA]</scope>
    <source>
        <strain evidence="7 8">ATCC 49154</strain>
    </source>
</reference>
<feature type="transmembrane region" description="Helical" evidence="5">
    <location>
        <begin position="12"/>
        <end position="29"/>
    </location>
</feature>
<comment type="caution">
    <text evidence="7">The sequence shown here is derived from an EMBL/GenBank/DDBJ whole genome shotgun (WGS) entry which is preliminary data.</text>
</comment>
<dbReference type="InterPro" id="IPR007016">
    <property type="entry name" value="O-antigen_ligase-rel_domated"/>
</dbReference>
<evidence type="ECO:0000259" key="6">
    <source>
        <dbReference type="Pfam" id="PF04932"/>
    </source>
</evidence>
<feature type="domain" description="O-antigen ligase-related" evidence="6">
    <location>
        <begin position="187"/>
        <end position="318"/>
    </location>
</feature>
<feature type="transmembrane region" description="Helical" evidence="5">
    <location>
        <begin position="85"/>
        <end position="107"/>
    </location>
</feature>
<dbReference type="AlphaFoldDB" id="A0A2U3AJ58"/>
<organism evidence="7 8">
    <name type="scientific">Kurthia sibirica</name>
    <dbReference type="NCBI Taxonomy" id="202750"/>
    <lineage>
        <taxon>Bacteria</taxon>
        <taxon>Bacillati</taxon>
        <taxon>Bacillota</taxon>
        <taxon>Bacilli</taxon>
        <taxon>Bacillales</taxon>
        <taxon>Caryophanaceae</taxon>
        <taxon>Kurthia</taxon>
    </lineage>
</organism>
<dbReference type="EMBL" id="QFVR01000020">
    <property type="protein sequence ID" value="PWI24534.1"/>
    <property type="molecule type" value="Genomic_DNA"/>
</dbReference>
<comment type="subcellular location">
    <subcellularLocation>
        <location evidence="1">Membrane</location>
        <topology evidence="1">Multi-pass membrane protein</topology>
    </subcellularLocation>
</comment>
<dbReference type="OrthoDB" id="9796592at2"/>
<evidence type="ECO:0000256" key="4">
    <source>
        <dbReference type="ARBA" id="ARBA00023136"/>
    </source>
</evidence>
<sequence length="384" mass="43822">MLQNPKHSMERIILFLLTLSIGTSAIVTVEPAPTDVLLILTICIAALFNQLYFNNSIMLGFFLVMSFLAINMLSFFWVVSPEKAMSYVAITIYMAFMWSGVVGLGGVYGVKLLQLITKVYFYIGLATALLALVTYFHLIPYYEAFFMFDRVKLLFKDPNVLGPYLVFPALYAIAKFEEKGKVLYFISFFMITSGIIVCFSRAAWLNLFVSIIVFLVLLQFKRQRKTMRLIWMFLVLGIVAFTVIYTNDTLKTQFTERLGLQQYDTERFNSQKNASIIGITDPLGKGPGQSELLLEIAPHNLFARLLIENGLLGVVTFVVFVIASLVSAFQSMKQSAHFTYYYMIVMSAIIGQCVNSLFIDTLHWRHFWLLLALAWIPYKRGGYR</sequence>
<accession>A0A2U3AJ58</accession>
<evidence type="ECO:0000313" key="7">
    <source>
        <dbReference type="EMBL" id="PWI24534.1"/>
    </source>
</evidence>
<evidence type="ECO:0000313" key="8">
    <source>
        <dbReference type="Proteomes" id="UP000245938"/>
    </source>
</evidence>
<feature type="transmembrane region" description="Helical" evidence="5">
    <location>
        <begin position="310"/>
        <end position="328"/>
    </location>
</feature>
<evidence type="ECO:0000256" key="5">
    <source>
        <dbReference type="SAM" id="Phobius"/>
    </source>
</evidence>
<proteinExistence type="predicted"/>
<dbReference type="Pfam" id="PF04932">
    <property type="entry name" value="Wzy_C"/>
    <property type="match status" value="1"/>
</dbReference>
<name>A0A2U3AJ58_9BACL</name>
<gene>
    <name evidence="7" type="ORF">DEX24_13155</name>
</gene>
<dbReference type="Proteomes" id="UP000245938">
    <property type="component" value="Unassembled WGS sequence"/>
</dbReference>
<feature type="transmembrane region" description="Helical" evidence="5">
    <location>
        <begin position="203"/>
        <end position="220"/>
    </location>
</feature>
<evidence type="ECO:0000256" key="3">
    <source>
        <dbReference type="ARBA" id="ARBA00022989"/>
    </source>
</evidence>
<dbReference type="RefSeq" id="WP_109306875.1">
    <property type="nucleotide sequence ID" value="NZ_BJUF01000011.1"/>
</dbReference>
<keyword evidence="3 5" id="KW-1133">Transmembrane helix</keyword>
<keyword evidence="2 5" id="KW-0812">Transmembrane</keyword>
<feature type="transmembrane region" description="Helical" evidence="5">
    <location>
        <begin position="35"/>
        <end position="52"/>
    </location>
</feature>
<feature type="transmembrane region" description="Helical" evidence="5">
    <location>
        <begin position="119"/>
        <end position="138"/>
    </location>
</feature>
<feature type="transmembrane region" description="Helical" evidence="5">
    <location>
        <begin position="229"/>
        <end position="246"/>
    </location>
</feature>
<dbReference type="GO" id="GO:0016020">
    <property type="term" value="C:membrane"/>
    <property type="evidence" value="ECO:0007669"/>
    <property type="project" value="UniProtKB-SubCell"/>
</dbReference>
<evidence type="ECO:0000256" key="1">
    <source>
        <dbReference type="ARBA" id="ARBA00004141"/>
    </source>
</evidence>